<dbReference type="EMBL" id="LVKB01000002">
    <property type="protein sequence ID" value="ORD98060.1"/>
    <property type="molecule type" value="Genomic_DNA"/>
</dbReference>
<reference evidence="1 2" key="1">
    <citation type="journal article" date="2017" name="Environ. Microbiol.">
        <title>Decay of the glycolytic pathway and adaptation to intranuclear parasitism within Enterocytozoonidae microsporidia.</title>
        <authorList>
            <person name="Wiredu Boakye D."/>
            <person name="Jaroenlak P."/>
            <person name="Prachumwat A."/>
            <person name="Williams T.A."/>
            <person name="Bateman K.S."/>
            <person name="Itsathitphaisarn O."/>
            <person name="Sritunyalucksana K."/>
            <person name="Paszkiewicz K.H."/>
            <person name="Moore K.A."/>
            <person name="Stentiford G.D."/>
            <person name="Williams B.A."/>
        </authorList>
    </citation>
    <scope>NUCLEOTIDE SEQUENCE [LARGE SCALE GENOMIC DNA]</scope>
    <source>
        <strain evidence="1 2">GB1</strain>
    </source>
</reference>
<dbReference type="VEuPathDB" id="MicrosporidiaDB:HERIO_74"/>
<comment type="caution">
    <text evidence="1">The sequence shown here is derived from an EMBL/GenBank/DDBJ whole genome shotgun (WGS) entry which is preliminary data.</text>
</comment>
<keyword evidence="2" id="KW-1185">Reference proteome</keyword>
<evidence type="ECO:0000313" key="2">
    <source>
        <dbReference type="Proteomes" id="UP000192356"/>
    </source>
</evidence>
<sequence length="89" mass="10923">MKFFLLNLIVCDNETVLINELFNKVQRYFNIHDYKIKEVINSNDSDIKLVKIKFNSKEIKKFLIKDKYVFTYMCEIMLYIKLLDLMMRR</sequence>
<evidence type="ECO:0000313" key="1">
    <source>
        <dbReference type="EMBL" id="ORD98060.1"/>
    </source>
</evidence>
<gene>
    <name evidence="1" type="ORF">HERIO_74</name>
</gene>
<name>A0A1X0QE66_9MICR</name>
<protein>
    <submittedName>
        <fullName evidence="1">Uncharacterized protein</fullName>
    </submittedName>
</protein>
<proteinExistence type="predicted"/>
<accession>A0A1X0QE66</accession>
<dbReference type="AlphaFoldDB" id="A0A1X0QE66"/>
<organism evidence="1 2">
    <name type="scientific">Hepatospora eriocheir</name>
    <dbReference type="NCBI Taxonomy" id="1081669"/>
    <lineage>
        <taxon>Eukaryota</taxon>
        <taxon>Fungi</taxon>
        <taxon>Fungi incertae sedis</taxon>
        <taxon>Microsporidia</taxon>
        <taxon>Hepatosporidae</taxon>
        <taxon>Hepatospora</taxon>
    </lineage>
</organism>
<dbReference type="Proteomes" id="UP000192356">
    <property type="component" value="Unassembled WGS sequence"/>
</dbReference>